<dbReference type="PANTHER" id="PTHR43179">
    <property type="entry name" value="RHAMNOSYLTRANSFERASE WBBL"/>
    <property type="match status" value="1"/>
</dbReference>
<dbReference type="Proteomes" id="UP000837803">
    <property type="component" value="Unassembled WGS sequence"/>
</dbReference>
<dbReference type="Pfam" id="PF10111">
    <property type="entry name" value="Glyco_tranf_2_2"/>
    <property type="match status" value="1"/>
</dbReference>
<reference evidence="5" key="1">
    <citation type="submission" date="2021-12" db="EMBL/GenBank/DDBJ databases">
        <authorList>
            <person name="Rodrigo-Torres L."/>
            <person name="Arahal R. D."/>
            <person name="Lucena T."/>
        </authorList>
    </citation>
    <scope>NUCLEOTIDE SEQUENCE</scope>
    <source>
        <strain evidence="5">CECT 8419</strain>
    </source>
</reference>
<dbReference type="Gene3D" id="3.90.550.10">
    <property type="entry name" value="Spore Coat Polysaccharide Biosynthesis Protein SpsA, Chain A"/>
    <property type="match status" value="1"/>
</dbReference>
<dbReference type="EMBL" id="CAKLPZ010000001">
    <property type="protein sequence ID" value="CAH0999153.1"/>
    <property type="molecule type" value="Genomic_DNA"/>
</dbReference>
<comment type="similarity">
    <text evidence="1">Belongs to the glycosyltransferase 2 family.</text>
</comment>
<protein>
    <recommendedName>
        <fullName evidence="4">Glycosyltransferase 2-like prokaryotic type domain-containing protein</fullName>
    </recommendedName>
</protein>
<dbReference type="RefSeq" id="WP_238749350.1">
    <property type="nucleotide sequence ID" value="NZ_CAKLPZ010000001.1"/>
</dbReference>
<name>A0ABM9AWP5_9BACT</name>
<keyword evidence="2" id="KW-0328">Glycosyltransferase</keyword>
<gene>
    <name evidence="5" type="ORF">LEM8419_00450</name>
</gene>
<evidence type="ECO:0000256" key="3">
    <source>
        <dbReference type="ARBA" id="ARBA00022679"/>
    </source>
</evidence>
<evidence type="ECO:0000256" key="1">
    <source>
        <dbReference type="ARBA" id="ARBA00006739"/>
    </source>
</evidence>
<accession>A0ABM9AWP5</accession>
<evidence type="ECO:0000313" key="6">
    <source>
        <dbReference type="Proteomes" id="UP000837803"/>
    </source>
</evidence>
<evidence type="ECO:0000313" key="5">
    <source>
        <dbReference type="EMBL" id="CAH0999153.1"/>
    </source>
</evidence>
<dbReference type="PANTHER" id="PTHR43179:SF12">
    <property type="entry name" value="GALACTOFURANOSYLTRANSFERASE GLFT2"/>
    <property type="match status" value="1"/>
</dbReference>
<dbReference type="InterPro" id="IPR019290">
    <property type="entry name" value="GlycosylTrfase-like_prok"/>
</dbReference>
<dbReference type="SUPFAM" id="SSF53448">
    <property type="entry name" value="Nucleotide-diphospho-sugar transferases"/>
    <property type="match status" value="1"/>
</dbReference>
<evidence type="ECO:0000256" key="2">
    <source>
        <dbReference type="ARBA" id="ARBA00022676"/>
    </source>
</evidence>
<keyword evidence="3" id="KW-0808">Transferase</keyword>
<evidence type="ECO:0000259" key="4">
    <source>
        <dbReference type="Pfam" id="PF10111"/>
    </source>
</evidence>
<organism evidence="5 6">
    <name type="scientific">Neolewinella maritima</name>
    <dbReference type="NCBI Taxonomy" id="1383882"/>
    <lineage>
        <taxon>Bacteria</taxon>
        <taxon>Pseudomonadati</taxon>
        <taxon>Bacteroidota</taxon>
        <taxon>Saprospiria</taxon>
        <taxon>Saprospirales</taxon>
        <taxon>Lewinellaceae</taxon>
        <taxon>Neolewinella</taxon>
    </lineage>
</organism>
<proteinExistence type="inferred from homology"/>
<keyword evidence="6" id="KW-1185">Reference proteome</keyword>
<feature type="domain" description="Glycosyltransferase 2-like prokaryotic type" evidence="4">
    <location>
        <begin position="60"/>
        <end position="197"/>
    </location>
</feature>
<comment type="caution">
    <text evidence="5">The sequence shown here is derived from an EMBL/GenBank/DDBJ whole genome shotgun (WGS) entry which is preliminary data.</text>
</comment>
<sequence length="285" mass="32314">MSDISLLTLVSGRREHLHNLLKGVRDQVQKPREVVIVCMNEPVPTELPDPGCPMYLHELNDADNALPLAAARNLAAANAQGSVLGFLDVDCIPHPDYIKQLEHAVQLSHGLVMGDVKYLPREATRGNWNYDSLDRLAQAHPRRPAMPKDRTLARLPYHLFWSLSFGLRATDFARLGGFDRQYTGYGGEDTDFAFMARRIRLPFFGCQARVYHQYHASYSPPYNHLTDIVANANRFYTKWQIWPMTGWLKQFEAEGYIRWTATTIEVLREVDPATVAAAKSDSPFG</sequence>
<dbReference type="InterPro" id="IPR029044">
    <property type="entry name" value="Nucleotide-diphossugar_trans"/>
</dbReference>